<dbReference type="InterPro" id="IPR001878">
    <property type="entry name" value="Znf_CCHC"/>
</dbReference>
<feature type="region of interest" description="Disordered" evidence="8">
    <location>
        <begin position="1"/>
        <end position="48"/>
    </location>
</feature>
<protein>
    <recommendedName>
        <fullName evidence="1">RNA-directed DNA polymerase</fullName>
        <ecNumber evidence="1">2.7.7.49</ecNumber>
    </recommendedName>
</protein>
<gene>
    <name evidence="11" type="ORF">O3G_MSEX005353</name>
</gene>
<dbReference type="EMBL" id="JH668354">
    <property type="protein sequence ID" value="KAG6448195.1"/>
    <property type="molecule type" value="Genomic_DNA"/>
</dbReference>
<evidence type="ECO:0000256" key="1">
    <source>
        <dbReference type="ARBA" id="ARBA00012493"/>
    </source>
</evidence>
<dbReference type="Pfam" id="PF00078">
    <property type="entry name" value="RVT_1"/>
    <property type="match status" value="1"/>
</dbReference>
<evidence type="ECO:0000313" key="11">
    <source>
        <dbReference type="EMBL" id="KAG6448195.1"/>
    </source>
</evidence>
<dbReference type="InterPro" id="IPR041373">
    <property type="entry name" value="RT_RNaseH"/>
</dbReference>
<evidence type="ECO:0000256" key="3">
    <source>
        <dbReference type="ARBA" id="ARBA00022695"/>
    </source>
</evidence>
<dbReference type="PANTHER" id="PTHR37984:SF5">
    <property type="entry name" value="PROTEIN NYNRIN-LIKE"/>
    <property type="match status" value="1"/>
</dbReference>
<keyword evidence="6" id="KW-0378">Hydrolase</keyword>
<dbReference type="Pfam" id="PF17917">
    <property type="entry name" value="RT_RNaseH"/>
    <property type="match status" value="1"/>
</dbReference>
<dbReference type="Pfam" id="PF17921">
    <property type="entry name" value="Integrase_H2C2"/>
    <property type="match status" value="1"/>
</dbReference>
<name>A0A921Z000_MANSE</name>
<dbReference type="GO" id="GO:0003676">
    <property type="term" value="F:nucleic acid binding"/>
    <property type="evidence" value="ECO:0007669"/>
    <property type="project" value="InterPro"/>
</dbReference>
<evidence type="ECO:0000259" key="9">
    <source>
        <dbReference type="PROSITE" id="PS50878"/>
    </source>
</evidence>
<dbReference type="FunFam" id="3.10.20.370:FF:000001">
    <property type="entry name" value="Retrovirus-related Pol polyprotein from transposon 17.6-like protein"/>
    <property type="match status" value="1"/>
</dbReference>
<evidence type="ECO:0000256" key="6">
    <source>
        <dbReference type="ARBA" id="ARBA00022801"/>
    </source>
</evidence>
<feature type="region of interest" description="Disordered" evidence="8">
    <location>
        <begin position="1444"/>
        <end position="1463"/>
    </location>
</feature>
<dbReference type="GO" id="GO:0016787">
    <property type="term" value="F:hydrolase activity"/>
    <property type="evidence" value="ECO:0007669"/>
    <property type="project" value="UniProtKB-KW"/>
</dbReference>
<evidence type="ECO:0000259" key="10">
    <source>
        <dbReference type="PROSITE" id="PS50994"/>
    </source>
</evidence>
<keyword evidence="3" id="KW-0548">Nucleotidyltransferase</keyword>
<dbReference type="PROSITE" id="PS50994">
    <property type="entry name" value="INTEGRASE"/>
    <property type="match status" value="1"/>
</dbReference>
<feature type="compositionally biased region" description="Polar residues" evidence="8">
    <location>
        <begin position="1"/>
        <end position="31"/>
    </location>
</feature>
<keyword evidence="7" id="KW-0695">RNA-directed DNA polymerase</keyword>
<reference evidence="11" key="2">
    <citation type="submission" date="2020-12" db="EMBL/GenBank/DDBJ databases">
        <authorList>
            <person name="Kanost M."/>
        </authorList>
    </citation>
    <scope>NUCLEOTIDE SEQUENCE</scope>
</reference>
<comment type="caution">
    <text evidence="11">The sequence shown here is derived from an EMBL/GenBank/DDBJ whole genome shotgun (WGS) entry which is preliminary data.</text>
</comment>
<dbReference type="PANTHER" id="PTHR37984">
    <property type="entry name" value="PROTEIN CBG26694"/>
    <property type="match status" value="1"/>
</dbReference>
<dbReference type="CDD" id="cd01647">
    <property type="entry name" value="RT_LTR"/>
    <property type="match status" value="1"/>
</dbReference>
<dbReference type="InterPro" id="IPR000477">
    <property type="entry name" value="RT_dom"/>
</dbReference>
<feature type="compositionally biased region" description="Basic and acidic residues" evidence="8">
    <location>
        <begin position="244"/>
        <end position="254"/>
    </location>
</feature>
<evidence type="ECO:0000313" key="12">
    <source>
        <dbReference type="Proteomes" id="UP000791440"/>
    </source>
</evidence>
<dbReference type="SMART" id="SM00343">
    <property type="entry name" value="ZnF_C2HC"/>
    <property type="match status" value="2"/>
</dbReference>
<organism evidence="11 12">
    <name type="scientific">Manduca sexta</name>
    <name type="common">Tobacco hawkmoth</name>
    <name type="synonym">Tobacco hornworm</name>
    <dbReference type="NCBI Taxonomy" id="7130"/>
    <lineage>
        <taxon>Eukaryota</taxon>
        <taxon>Metazoa</taxon>
        <taxon>Ecdysozoa</taxon>
        <taxon>Arthropoda</taxon>
        <taxon>Hexapoda</taxon>
        <taxon>Insecta</taxon>
        <taxon>Pterygota</taxon>
        <taxon>Neoptera</taxon>
        <taxon>Endopterygota</taxon>
        <taxon>Lepidoptera</taxon>
        <taxon>Glossata</taxon>
        <taxon>Ditrysia</taxon>
        <taxon>Bombycoidea</taxon>
        <taxon>Sphingidae</taxon>
        <taxon>Sphinginae</taxon>
        <taxon>Sphingini</taxon>
        <taxon>Manduca</taxon>
    </lineage>
</organism>
<evidence type="ECO:0000256" key="7">
    <source>
        <dbReference type="ARBA" id="ARBA00022918"/>
    </source>
</evidence>
<reference evidence="11" key="1">
    <citation type="journal article" date="2016" name="Insect Biochem. Mol. Biol.">
        <title>Multifaceted biological insights from a draft genome sequence of the tobacco hornworm moth, Manduca sexta.</title>
        <authorList>
            <person name="Kanost M.R."/>
            <person name="Arrese E.L."/>
            <person name="Cao X."/>
            <person name="Chen Y.R."/>
            <person name="Chellapilla S."/>
            <person name="Goldsmith M.R."/>
            <person name="Grosse-Wilde E."/>
            <person name="Heckel D.G."/>
            <person name="Herndon N."/>
            <person name="Jiang H."/>
            <person name="Papanicolaou A."/>
            <person name="Qu J."/>
            <person name="Soulages J.L."/>
            <person name="Vogel H."/>
            <person name="Walters J."/>
            <person name="Waterhouse R.M."/>
            <person name="Ahn S.J."/>
            <person name="Almeida F.C."/>
            <person name="An C."/>
            <person name="Aqrawi P."/>
            <person name="Bretschneider A."/>
            <person name="Bryant W.B."/>
            <person name="Bucks S."/>
            <person name="Chao H."/>
            <person name="Chevignon G."/>
            <person name="Christen J.M."/>
            <person name="Clarke D.F."/>
            <person name="Dittmer N.T."/>
            <person name="Ferguson L.C.F."/>
            <person name="Garavelou S."/>
            <person name="Gordon K.H.J."/>
            <person name="Gunaratna R.T."/>
            <person name="Han Y."/>
            <person name="Hauser F."/>
            <person name="He Y."/>
            <person name="Heidel-Fischer H."/>
            <person name="Hirsh A."/>
            <person name="Hu Y."/>
            <person name="Jiang H."/>
            <person name="Kalra D."/>
            <person name="Klinner C."/>
            <person name="Konig C."/>
            <person name="Kovar C."/>
            <person name="Kroll A.R."/>
            <person name="Kuwar S.S."/>
            <person name="Lee S.L."/>
            <person name="Lehman R."/>
            <person name="Li K."/>
            <person name="Li Z."/>
            <person name="Liang H."/>
            <person name="Lovelace S."/>
            <person name="Lu Z."/>
            <person name="Mansfield J.H."/>
            <person name="McCulloch K.J."/>
            <person name="Mathew T."/>
            <person name="Morton B."/>
            <person name="Muzny D.M."/>
            <person name="Neunemann D."/>
            <person name="Ongeri F."/>
            <person name="Pauchet Y."/>
            <person name="Pu L.L."/>
            <person name="Pyrousis I."/>
            <person name="Rao X.J."/>
            <person name="Redding A."/>
            <person name="Roesel C."/>
            <person name="Sanchez-Gracia A."/>
            <person name="Schaack S."/>
            <person name="Shukla A."/>
            <person name="Tetreau G."/>
            <person name="Wang Y."/>
            <person name="Xiong G.H."/>
            <person name="Traut W."/>
            <person name="Walsh T.K."/>
            <person name="Worley K.C."/>
            <person name="Wu D."/>
            <person name="Wu W."/>
            <person name="Wu Y.Q."/>
            <person name="Zhang X."/>
            <person name="Zou Z."/>
            <person name="Zucker H."/>
            <person name="Briscoe A.D."/>
            <person name="Burmester T."/>
            <person name="Clem R.J."/>
            <person name="Feyereisen R."/>
            <person name="Grimmelikhuijzen C.J.P."/>
            <person name="Hamodrakas S.J."/>
            <person name="Hansson B.S."/>
            <person name="Huguet E."/>
            <person name="Jermiin L.S."/>
            <person name="Lan Q."/>
            <person name="Lehman H.K."/>
            <person name="Lorenzen M."/>
            <person name="Merzendorfer H."/>
            <person name="Michalopoulos I."/>
            <person name="Morton D.B."/>
            <person name="Muthukrishnan S."/>
            <person name="Oakeshott J.G."/>
            <person name="Palmer W."/>
            <person name="Park Y."/>
            <person name="Passarelli A.L."/>
            <person name="Rozas J."/>
            <person name="Schwartz L.M."/>
            <person name="Smith W."/>
            <person name="Southgate A."/>
            <person name="Vilcinskas A."/>
            <person name="Vogt R."/>
            <person name="Wang P."/>
            <person name="Werren J."/>
            <person name="Yu X.Q."/>
            <person name="Zhou J.J."/>
            <person name="Brown S.J."/>
            <person name="Scherer S.E."/>
            <person name="Richards S."/>
            <person name="Blissard G.W."/>
        </authorList>
    </citation>
    <scope>NUCLEOTIDE SEQUENCE</scope>
</reference>
<keyword evidence="5" id="KW-0255">Endonuclease</keyword>
<evidence type="ECO:0000256" key="4">
    <source>
        <dbReference type="ARBA" id="ARBA00022722"/>
    </source>
</evidence>
<dbReference type="CDD" id="cd09274">
    <property type="entry name" value="RNase_HI_RT_Ty3"/>
    <property type="match status" value="1"/>
</dbReference>
<dbReference type="Proteomes" id="UP000791440">
    <property type="component" value="Unassembled WGS sequence"/>
</dbReference>
<dbReference type="GO" id="GO:0003964">
    <property type="term" value="F:RNA-directed DNA polymerase activity"/>
    <property type="evidence" value="ECO:0007669"/>
    <property type="project" value="UniProtKB-KW"/>
</dbReference>
<feature type="domain" description="Integrase catalytic" evidence="10">
    <location>
        <begin position="1116"/>
        <end position="1277"/>
    </location>
</feature>
<dbReference type="FunFam" id="3.30.70.270:FF:000020">
    <property type="entry name" value="Transposon Tf2-6 polyprotein-like Protein"/>
    <property type="match status" value="1"/>
</dbReference>
<dbReference type="GO" id="GO:0004519">
    <property type="term" value="F:endonuclease activity"/>
    <property type="evidence" value="ECO:0007669"/>
    <property type="project" value="UniProtKB-KW"/>
</dbReference>
<dbReference type="GO" id="GO:0015074">
    <property type="term" value="P:DNA integration"/>
    <property type="evidence" value="ECO:0007669"/>
    <property type="project" value="InterPro"/>
</dbReference>
<dbReference type="InterPro" id="IPR050951">
    <property type="entry name" value="Retrovirus_Pol_polyprotein"/>
</dbReference>
<keyword evidence="4" id="KW-0540">Nuclease</keyword>
<feature type="domain" description="Reverse transcriptase" evidence="9">
    <location>
        <begin position="572"/>
        <end position="751"/>
    </location>
</feature>
<dbReference type="EC" id="2.7.7.49" evidence="1"/>
<dbReference type="PROSITE" id="PS50878">
    <property type="entry name" value="RT_POL"/>
    <property type="match status" value="1"/>
</dbReference>
<sequence length="1479" mass="166191">MPRTRSQTDSIESSAESDSNNMATANESPSASRAPFVDGNAPSSSSQPVMMTEQQLLRLVQLLQLQPPTTSCTSPSPALSRGNFAKCTARFDGAKDSDVVAFIDAIKVYKECVSMEDSIALRGLPMLLTGLAATWWQGIKASVENWSNAIDLLKQTYGPRLPPHRIYREIFSKEQGEETTDIFICRVRALIAQLPPGSLKEDVQLDMVYGLLNTRIREKIPRSGFKSYSELLTQARRLEDLYDEGRPKQRKSDTSHVGVLSPTAAPSSTPNIRAKATKPRPLCNYCKKFGHVKADCSQLPDQTKKPTSEESLTLPPTSTPIVCFGCGAPGVIRANCATCRGRSSSDTPVFQSVAAVSSACPPRSRPVICVDIYGETGKLLLDTGAKQSIASVSLRAFLEKCNHKFVKVHYNFKFANGVTSSNIVETALVDVTVQGVVVPTQFVVLPGATESLLGIDFIRDAGMVFDFARDRWSIRDRSGTFVLEYEDQATRLVCSAVDLLREDEGTLLKPHERIELSTLLEDNKDIFERGGAATTFAIHRIDTGNHLPISVPPYRVTPSKKEIMRIEIDKMLEEGVIEESDSEWTSPVVLVPKKNGTVRFCVDYRSLNRITRADKYPLPRIDELLLSTKRDSVMSSIDLRSGYWQIEVAPEDRDKTAFVSPFGTFRFRRMPFGLRNSPSTFQRLIDRFRSGLRDITVICYLDDILIISENFETHMKDLRQVFDRLRLFGLRANREKCVFGRSRLTYLGHVISPSGIETDPEKVRAVMEMKTPSSLEELRTFLQTCSWFRKFIPDFSGIARPLTELTKKNRKWTWETDQMQSFELLKEKLSSAPILRQPNFEEPFVLRTDASAYALVAVLMQGSEAKEERPIEYASRLLTSAERNYNTTEHEALAVVWALEKFRGYIEGAEVRVATDHQPLKWLMSLKNPSGRLARWAMKIQGHNLDIQYCPGKANVVADTLSRPAGVALTDEQECSIFPIVLDLPRKGPEEVRAAQLADPECKKIIDDFEADNDECASRWTDRGYYMSQGVLYRCDPDGEAEEPLLVLPESWQEDVLKQLHDAPTAGHLGVERTLRKLMERYYFRGMRSYVTNYVKKCEACAKFKPSNLKPAGLLQTPVPHQRFEVLAMDLFGPLPEGDKGERWIFLVEDTATRWVELFALVEATAENCAKILIEDVFMRYGVPRRVVSDNGSQFVSAVMQKAMYAMGVKQSLVPAYHPEANPAERKNRDLKQRLSLLLGPEHRKWPEMLSQTRFALNTAYNSGTGETAAYLMFARNLRSPIDVDHDMRTIVSQENYVPQITPYLRSFGHVLQRVKYRVEEQQDIRKEAADKHRRPAPDINIGDLVLVDTHVLSNASRGFTAKFAPRRSGPYVVSEVASPSSYVIKDSRGQVIGKYHASALTPYQGTRSVVQRVRRGRPARSHPGRDCDLEGEVIARSIASPIVSTPSSSAPRTPLPHRAYGLRPRRRPALPQCRAGCI</sequence>
<dbReference type="InterPro" id="IPR041588">
    <property type="entry name" value="Integrase_H2C2"/>
</dbReference>
<dbReference type="FunFam" id="1.10.340.70:FF:000001">
    <property type="entry name" value="Retrovirus-related Pol polyprotein from transposon gypsy-like Protein"/>
    <property type="match status" value="1"/>
</dbReference>
<accession>A0A921Z000</accession>
<evidence type="ECO:0000256" key="8">
    <source>
        <dbReference type="SAM" id="MobiDB-lite"/>
    </source>
</evidence>
<dbReference type="Pfam" id="PF00665">
    <property type="entry name" value="rve"/>
    <property type="match status" value="1"/>
</dbReference>
<dbReference type="InterPro" id="IPR001584">
    <property type="entry name" value="Integrase_cat-core"/>
</dbReference>
<keyword evidence="2" id="KW-0808">Transferase</keyword>
<keyword evidence="12" id="KW-1185">Reference proteome</keyword>
<dbReference type="GO" id="GO:0008270">
    <property type="term" value="F:zinc ion binding"/>
    <property type="evidence" value="ECO:0007669"/>
    <property type="project" value="InterPro"/>
</dbReference>
<proteinExistence type="predicted"/>
<evidence type="ECO:0000256" key="2">
    <source>
        <dbReference type="ARBA" id="ARBA00022679"/>
    </source>
</evidence>
<feature type="region of interest" description="Disordered" evidence="8">
    <location>
        <begin position="244"/>
        <end position="273"/>
    </location>
</feature>
<evidence type="ECO:0000256" key="5">
    <source>
        <dbReference type="ARBA" id="ARBA00022759"/>
    </source>
</evidence>